<keyword evidence="3" id="KW-1185">Reference proteome</keyword>
<reference evidence="2" key="1">
    <citation type="submission" date="2020-01" db="EMBL/GenBank/DDBJ databases">
        <authorList>
            <person name="Mishra B."/>
        </authorList>
    </citation>
    <scope>NUCLEOTIDE SEQUENCE [LARGE SCALE GENOMIC DNA]</scope>
</reference>
<dbReference type="InterPro" id="IPR002156">
    <property type="entry name" value="RNaseH_domain"/>
</dbReference>
<dbReference type="SUPFAM" id="SSF53098">
    <property type="entry name" value="Ribonuclease H-like"/>
    <property type="match status" value="1"/>
</dbReference>
<gene>
    <name evidence="2" type="ORF">MERR_LOCUS6054</name>
</gene>
<dbReference type="CDD" id="cd06222">
    <property type="entry name" value="RNase_H_like"/>
    <property type="match status" value="1"/>
</dbReference>
<dbReference type="GO" id="GO:0003676">
    <property type="term" value="F:nucleic acid binding"/>
    <property type="evidence" value="ECO:0007669"/>
    <property type="project" value="InterPro"/>
</dbReference>
<dbReference type="Proteomes" id="UP000467841">
    <property type="component" value="Unassembled WGS sequence"/>
</dbReference>
<dbReference type="InterPro" id="IPR053151">
    <property type="entry name" value="RNase_H-like"/>
</dbReference>
<dbReference type="InterPro" id="IPR044730">
    <property type="entry name" value="RNase_H-like_dom_plant"/>
</dbReference>
<dbReference type="OrthoDB" id="1741277at2759"/>
<dbReference type="AlphaFoldDB" id="A0A6D2HXX1"/>
<dbReference type="PROSITE" id="PS50879">
    <property type="entry name" value="RNASE_H_1"/>
    <property type="match status" value="1"/>
</dbReference>
<comment type="caution">
    <text evidence="2">The sequence shown here is derived from an EMBL/GenBank/DDBJ whole genome shotgun (WGS) entry which is preliminary data.</text>
</comment>
<name>A0A6D2HXX1_9BRAS</name>
<proteinExistence type="predicted"/>
<accession>A0A6D2HXX1</accession>
<dbReference type="EMBL" id="CACVBM020000421">
    <property type="protein sequence ID" value="CAA7018819.1"/>
    <property type="molecule type" value="Genomic_DNA"/>
</dbReference>
<dbReference type="PANTHER" id="PTHR47723">
    <property type="entry name" value="OS05G0353850 PROTEIN"/>
    <property type="match status" value="1"/>
</dbReference>
<feature type="domain" description="RNase H type-1" evidence="1">
    <location>
        <begin position="52"/>
        <end position="181"/>
    </location>
</feature>
<organism evidence="2 3">
    <name type="scientific">Microthlaspi erraticum</name>
    <dbReference type="NCBI Taxonomy" id="1685480"/>
    <lineage>
        <taxon>Eukaryota</taxon>
        <taxon>Viridiplantae</taxon>
        <taxon>Streptophyta</taxon>
        <taxon>Embryophyta</taxon>
        <taxon>Tracheophyta</taxon>
        <taxon>Spermatophyta</taxon>
        <taxon>Magnoliopsida</taxon>
        <taxon>eudicotyledons</taxon>
        <taxon>Gunneridae</taxon>
        <taxon>Pentapetalae</taxon>
        <taxon>rosids</taxon>
        <taxon>malvids</taxon>
        <taxon>Brassicales</taxon>
        <taxon>Brassicaceae</taxon>
        <taxon>Coluteocarpeae</taxon>
        <taxon>Microthlaspi</taxon>
    </lineage>
</organism>
<evidence type="ECO:0000313" key="2">
    <source>
        <dbReference type="EMBL" id="CAA7018819.1"/>
    </source>
</evidence>
<protein>
    <recommendedName>
        <fullName evidence="1">RNase H type-1 domain-containing protein</fullName>
    </recommendedName>
</protein>
<evidence type="ECO:0000313" key="3">
    <source>
        <dbReference type="Proteomes" id="UP000467841"/>
    </source>
</evidence>
<dbReference type="Pfam" id="PF13456">
    <property type="entry name" value="RVT_3"/>
    <property type="match status" value="1"/>
</dbReference>
<evidence type="ECO:0000259" key="1">
    <source>
        <dbReference type="PROSITE" id="PS50879"/>
    </source>
</evidence>
<dbReference type="InterPro" id="IPR036397">
    <property type="entry name" value="RNaseH_sf"/>
</dbReference>
<sequence length="263" mass="30031">MREYFGTNGKCRDRVRFIKDIATEPTVVHAKTREQAGATVRVERQIAWQPPKSGWWKMHTDGAARGNPGLASAYGVLQDASGGWVCGFALNIGICSAPLADLWGVYYGLYMAWEIRVPRLIIELDSEIVMGFHTGISDSHPLSFLVQLCYGFVSRNWLVRFQHAYREANRVSDGLANHAFSLPLVHLYLWEETPLTNLRREAWRIVERLKEGGGMGFFVDRRHSRKSEQRRQSGRSIDQRVWIRLVESIRIGLRMDSGNGGRR</sequence>
<dbReference type="Gene3D" id="3.30.420.10">
    <property type="entry name" value="Ribonuclease H-like superfamily/Ribonuclease H"/>
    <property type="match status" value="1"/>
</dbReference>
<dbReference type="GO" id="GO:0004523">
    <property type="term" value="F:RNA-DNA hybrid ribonuclease activity"/>
    <property type="evidence" value="ECO:0007669"/>
    <property type="project" value="InterPro"/>
</dbReference>
<dbReference type="PANTHER" id="PTHR47723:SF13">
    <property type="entry name" value="PUTATIVE-RELATED"/>
    <property type="match status" value="1"/>
</dbReference>
<dbReference type="InterPro" id="IPR012337">
    <property type="entry name" value="RNaseH-like_sf"/>
</dbReference>